<proteinExistence type="predicted"/>
<dbReference type="GO" id="GO:0000981">
    <property type="term" value="F:DNA-binding transcription factor activity, RNA polymerase II-specific"/>
    <property type="evidence" value="ECO:0007669"/>
    <property type="project" value="TreeGrafter"/>
</dbReference>
<feature type="compositionally biased region" description="Acidic residues" evidence="4">
    <location>
        <begin position="312"/>
        <end position="325"/>
    </location>
</feature>
<sequence length="542" mass="58662">MDLSKLSQPPQQQLPSATDLPSIPMSQSTVSHPGSPTTTATPTGNSPPTFPGVSSSASSSAGAVLSNSLGGPIPYPTAVMMEQIRAFQQQQQQQQQMYAAAEYARLRIFGGGGVAGGGGGPPQGIFPGGVGGGVVGGAPSFQGMMAASSHPGFATFPFPGGYHPHHQHQHSGVLSGFGGYGPYGVPGGFPRHVMNRFMPYREELPKPQLSYIGLIGMAILSVPEKKMILSDIYQWIQEHYPYFKTRPQGWKNSIRHNLSLNACFHKNGRSATGKGHYWSIHPANVKDFERGDFRRRKAQQKVHRMMGIAVPDGDDDDDDDSEDDAAVSVDDGASLNEEKMAAHYGQQQNEQQLHHHHRRQSSRQQSVSPVKSSPTPSPTTPSSVAAAVENSDKAGGGPQRPQKRTGFDMASLLAADVPETAAAASEARKGMLLDSHRTIQPRPSADLPASRFTKVMQSHPYPIQHPISQSMEFAPTFYHHGHPHPLQLQQQPHHHQHQPPPPSSASPVELQCSPVADITREKWNHSFGRIKARSYPAKSDNP</sequence>
<evidence type="ECO:0000256" key="3">
    <source>
        <dbReference type="PROSITE-ProRule" id="PRU00089"/>
    </source>
</evidence>
<dbReference type="SMART" id="SM00339">
    <property type="entry name" value="FH"/>
    <property type="match status" value="1"/>
</dbReference>
<dbReference type="GO" id="GO:0005634">
    <property type="term" value="C:nucleus"/>
    <property type="evidence" value="ECO:0007669"/>
    <property type="project" value="UniProtKB-SubCell"/>
</dbReference>
<feature type="compositionally biased region" description="Low complexity" evidence="4">
    <location>
        <begin position="33"/>
        <end position="63"/>
    </location>
</feature>
<dbReference type="PANTHER" id="PTHR11829:SF343">
    <property type="entry name" value="FORK-HEAD DOMAIN-CONTAINING PROTEIN"/>
    <property type="match status" value="1"/>
</dbReference>
<dbReference type="PRINTS" id="PR00053">
    <property type="entry name" value="FORKHEAD"/>
</dbReference>
<feature type="compositionally biased region" description="Low complexity" evidence="4">
    <location>
        <begin position="362"/>
        <end position="384"/>
    </location>
</feature>
<comment type="caution">
    <text evidence="6">The sequence shown here is derived from an EMBL/GenBank/DDBJ whole genome shotgun (WGS) entry which is preliminary data.</text>
</comment>
<dbReference type="GO" id="GO:0030154">
    <property type="term" value="P:cell differentiation"/>
    <property type="evidence" value="ECO:0007669"/>
    <property type="project" value="TreeGrafter"/>
</dbReference>
<evidence type="ECO:0000256" key="1">
    <source>
        <dbReference type="ARBA" id="ARBA00023125"/>
    </source>
</evidence>
<keyword evidence="1 3" id="KW-0238">DNA-binding</keyword>
<feature type="DNA-binding region" description="Fork-head" evidence="3">
    <location>
        <begin position="206"/>
        <end position="298"/>
    </location>
</feature>
<dbReference type="EMBL" id="MTYJ01000013">
    <property type="protein sequence ID" value="OQV23210.1"/>
    <property type="molecule type" value="Genomic_DNA"/>
</dbReference>
<dbReference type="InterPro" id="IPR018122">
    <property type="entry name" value="TF_fork_head_CS_1"/>
</dbReference>
<dbReference type="PROSITE" id="PS50039">
    <property type="entry name" value="FORK_HEAD_3"/>
    <property type="match status" value="1"/>
</dbReference>
<keyword evidence="7" id="KW-1185">Reference proteome</keyword>
<evidence type="ECO:0000256" key="4">
    <source>
        <dbReference type="SAM" id="MobiDB-lite"/>
    </source>
</evidence>
<feature type="region of interest" description="Disordered" evidence="4">
    <location>
        <begin position="479"/>
        <end position="513"/>
    </location>
</feature>
<dbReference type="InterPro" id="IPR047519">
    <property type="entry name" value="FH_FOXQ2-like"/>
</dbReference>
<keyword evidence="2 3" id="KW-0539">Nucleus</keyword>
<gene>
    <name evidence="6" type="ORF">BV898_02943</name>
</gene>
<dbReference type="OrthoDB" id="5954824at2759"/>
<evidence type="ECO:0000313" key="7">
    <source>
        <dbReference type="Proteomes" id="UP000192578"/>
    </source>
</evidence>
<feature type="domain" description="Fork-head" evidence="5">
    <location>
        <begin position="206"/>
        <end position="298"/>
    </location>
</feature>
<name>A0A1W0X755_HYPEX</name>
<dbReference type="PROSITE" id="PS00657">
    <property type="entry name" value="FORK_HEAD_1"/>
    <property type="match status" value="1"/>
</dbReference>
<dbReference type="Gene3D" id="1.10.10.10">
    <property type="entry name" value="Winged helix-like DNA-binding domain superfamily/Winged helix DNA-binding domain"/>
    <property type="match status" value="1"/>
</dbReference>
<dbReference type="CDD" id="cd20035">
    <property type="entry name" value="FH_FOXQ2-like"/>
    <property type="match status" value="1"/>
</dbReference>
<dbReference type="Proteomes" id="UP000192578">
    <property type="component" value="Unassembled WGS sequence"/>
</dbReference>
<organism evidence="6 7">
    <name type="scientific">Hypsibius exemplaris</name>
    <name type="common">Freshwater tardigrade</name>
    <dbReference type="NCBI Taxonomy" id="2072580"/>
    <lineage>
        <taxon>Eukaryota</taxon>
        <taxon>Metazoa</taxon>
        <taxon>Ecdysozoa</taxon>
        <taxon>Tardigrada</taxon>
        <taxon>Eutardigrada</taxon>
        <taxon>Parachela</taxon>
        <taxon>Hypsibioidea</taxon>
        <taxon>Hypsibiidae</taxon>
        <taxon>Hypsibius</taxon>
    </lineage>
</organism>
<dbReference type="InterPro" id="IPR050211">
    <property type="entry name" value="FOX_domain-containing"/>
</dbReference>
<dbReference type="GO" id="GO:0009653">
    <property type="term" value="P:anatomical structure morphogenesis"/>
    <property type="evidence" value="ECO:0007669"/>
    <property type="project" value="TreeGrafter"/>
</dbReference>
<dbReference type="PROSITE" id="PS00658">
    <property type="entry name" value="FORK_HEAD_2"/>
    <property type="match status" value="1"/>
</dbReference>
<feature type="compositionally biased region" description="Low complexity" evidence="4">
    <location>
        <begin position="1"/>
        <end position="16"/>
    </location>
</feature>
<dbReference type="SUPFAM" id="SSF46785">
    <property type="entry name" value="Winged helix' DNA-binding domain"/>
    <property type="match status" value="1"/>
</dbReference>
<evidence type="ECO:0000256" key="2">
    <source>
        <dbReference type="ARBA" id="ARBA00023242"/>
    </source>
</evidence>
<dbReference type="InterPro" id="IPR030456">
    <property type="entry name" value="TF_fork_head_CS_2"/>
</dbReference>
<accession>A0A1W0X755</accession>
<dbReference type="Pfam" id="PF00250">
    <property type="entry name" value="Forkhead"/>
    <property type="match status" value="1"/>
</dbReference>
<feature type="region of interest" description="Disordered" evidence="4">
    <location>
        <begin position="297"/>
        <end position="404"/>
    </location>
</feature>
<protein>
    <submittedName>
        <fullName evidence="6">Forkhead box protein L1</fullName>
    </submittedName>
</protein>
<dbReference type="InterPro" id="IPR001766">
    <property type="entry name" value="Fork_head_dom"/>
</dbReference>
<dbReference type="PANTHER" id="PTHR11829">
    <property type="entry name" value="FORKHEAD BOX PROTEIN"/>
    <property type="match status" value="1"/>
</dbReference>
<evidence type="ECO:0000259" key="5">
    <source>
        <dbReference type="PROSITE" id="PS50039"/>
    </source>
</evidence>
<dbReference type="AlphaFoldDB" id="A0A1W0X755"/>
<dbReference type="InterPro" id="IPR036390">
    <property type="entry name" value="WH_DNA-bd_sf"/>
</dbReference>
<dbReference type="InterPro" id="IPR036388">
    <property type="entry name" value="WH-like_DNA-bd_sf"/>
</dbReference>
<reference evidence="7" key="1">
    <citation type="submission" date="2017-01" db="EMBL/GenBank/DDBJ databases">
        <title>Comparative genomics of anhydrobiosis in the tardigrade Hypsibius dujardini.</title>
        <authorList>
            <person name="Yoshida Y."/>
            <person name="Koutsovoulos G."/>
            <person name="Laetsch D."/>
            <person name="Stevens L."/>
            <person name="Kumar S."/>
            <person name="Horikawa D."/>
            <person name="Ishino K."/>
            <person name="Komine S."/>
            <person name="Tomita M."/>
            <person name="Blaxter M."/>
            <person name="Arakawa K."/>
        </authorList>
    </citation>
    <scope>NUCLEOTIDE SEQUENCE [LARGE SCALE GENOMIC DNA]</scope>
    <source>
        <strain evidence="7">Z151</strain>
    </source>
</reference>
<evidence type="ECO:0000313" key="6">
    <source>
        <dbReference type="EMBL" id="OQV23210.1"/>
    </source>
</evidence>
<feature type="region of interest" description="Disordered" evidence="4">
    <location>
        <begin position="1"/>
        <end position="63"/>
    </location>
</feature>
<comment type="subcellular location">
    <subcellularLocation>
        <location evidence="3">Nucleus</location>
    </subcellularLocation>
</comment>
<dbReference type="GO" id="GO:0000978">
    <property type="term" value="F:RNA polymerase II cis-regulatory region sequence-specific DNA binding"/>
    <property type="evidence" value="ECO:0007669"/>
    <property type="project" value="TreeGrafter"/>
</dbReference>